<feature type="transmembrane region" description="Helical" evidence="1">
    <location>
        <begin position="221"/>
        <end position="242"/>
    </location>
</feature>
<dbReference type="Pfam" id="PF02517">
    <property type="entry name" value="Rce1-like"/>
    <property type="match status" value="1"/>
</dbReference>
<feature type="transmembrane region" description="Helical" evidence="1">
    <location>
        <begin position="60"/>
        <end position="82"/>
    </location>
</feature>
<keyword evidence="1" id="KW-0812">Transmembrane</keyword>
<accession>A0A6J6HWG2</accession>
<evidence type="ECO:0000259" key="2">
    <source>
        <dbReference type="Pfam" id="PF02517"/>
    </source>
</evidence>
<proteinExistence type="predicted"/>
<keyword evidence="1" id="KW-1133">Transmembrane helix</keyword>
<dbReference type="EMBL" id="CAEZVD010000011">
    <property type="protein sequence ID" value="CAB4617067.1"/>
    <property type="molecule type" value="Genomic_DNA"/>
</dbReference>
<reference evidence="3" key="1">
    <citation type="submission" date="2020-05" db="EMBL/GenBank/DDBJ databases">
        <authorList>
            <person name="Chiriac C."/>
            <person name="Salcher M."/>
            <person name="Ghai R."/>
            <person name="Kavagutti S V."/>
        </authorList>
    </citation>
    <scope>NUCLEOTIDE SEQUENCE</scope>
</reference>
<dbReference type="InterPro" id="IPR003675">
    <property type="entry name" value="Rce1/LyrA-like_dom"/>
</dbReference>
<dbReference type="GO" id="GO:0004175">
    <property type="term" value="F:endopeptidase activity"/>
    <property type="evidence" value="ECO:0007669"/>
    <property type="project" value="UniProtKB-ARBA"/>
</dbReference>
<organism evidence="3">
    <name type="scientific">freshwater metagenome</name>
    <dbReference type="NCBI Taxonomy" id="449393"/>
    <lineage>
        <taxon>unclassified sequences</taxon>
        <taxon>metagenomes</taxon>
        <taxon>ecological metagenomes</taxon>
    </lineage>
</organism>
<evidence type="ECO:0000256" key="1">
    <source>
        <dbReference type="SAM" id="Phobius"/>
    </source>
</evidence>
<dbReference type="AlphaFoldDB" id="A0A6J6HWG2"/>
<gene>
    <name evidence="3" type="ORF">UFOPK1909_00264</name>
</gene>
<feature type="transmembrane region" description="Helical" evidence="1">
    <location>
        <begin position="102"/>
        <end position="122"/>
    </location>
</feature>
<sequence length="249" mass="27313">MKTARKALVAEIAVVFALSLGASAVYSVVSLIYKLTAPQGLAGQVTKINGSLARTEWLDFTYQLLAIFFGLAPVALALYLLWQTDKNPFKSIGLTWERPGFWATRGFALAACIGIPGLGLYLGARVLGLSSKIIPAELATYWWVIPVLLLAALKASLLEEVLVVGYLTNRLTRLGVSDRWQILICSGLRGSYHLYQGFAGFFGNFVMGLVFTWAYKKWGRLSPLVFAHFILDTVSFVGYALIGNQIQLP</sequence>
<feature type="domain" description="CAAX prenyl protease 2/Lysostaphin resistance protein A-like" evidence="2">
    <location>
        <begin position="142"/>
        <end position="233"/>
    </location>
</feature>
<protein>
    <submittedName>
        <fullName evidence="3">Unannotated protein</fullName>
    </submittedName>
</protein>
<keyword evidence="1" id="KW-0472">Membrane</keyword>
<evidence type="ECO:0000313" key="3">
    <source>
        <dbReference type="EMBL" id="CAB4617067.1"/>
    </source>
</evidence>
<feature type="transmembrane region" description="Helical" evidence="1">
    <location>
        <begin position="194"/>
        <end position="215"/>
    </location>
</feature>
<feature type="transmembrane region" description="Helical" evidence="1">
    <location>
        <begin position="12"/>
        <end position="33"/>
    </location>
</feature>
<name>A0A6J6HWG2_9ZZZZ</name>
<feature type="transmembrane region" description="Helical" evidence="1">
    <location>
        <begin position="142"/>
        <end position="167"/>
    </location>
</feature>
<dbReference type="GO" id="GO:0080120">
    <property type="term" value="P:CAAX-box protein maturation"/>
    <property type="evidence" value="ECO:0007669"/>
    <property type="project" value="UniProtKB-ARBA"/>
</dbReference>